<reference evidence="3 4" key="1">
    <citation type="submission" date="2013-03" db="EMBL/GenBank/DDBJ databases">
        <title>The Genome Sequence of Phialophora europaea CBS 101466.</title>
        <authorList>
            <consortium name="The Broad Institute Genomics Platform"/>
            <person name="Cuomo C."/>
            <person name="de Hoog S."/>
            <person name="Gorbushina A."/>
            <person name="Walker B."/>
            <person name="Young S.K."/>
            <person name="Zeng Q."/>
            <person name="Gargeya S."/>
            <person name="Fitzgerald M."/>
            <person name="Haas B."/>
            <person name="Abouelleil A."/>
            <person name="Allen A.W."/>
            <person name="Alvarado L."/>
            <person name="Arachchi H.M."/>
            <person name="Berlin A.M."/>
            <person name="Chapman S.B."/>
            <person name="Gainer-Dewar J."/>
            <person name="Goldberg J."/>
            <person name="Griggs A."/>
            <person name="Gujja S."/>
            <person name="Hansen M."/>
            <person name="Howarth C."/>
            <person name="Imamovic A."/>
            <person name="Ireland A."/>
            <person name="Larimer J."/>
            <person name="McCowan C."/>
            <person name="Murphy C."/>
            <person name="Pearson M."/>
            <person name="Poon T.W."/>
            <person name="Priest M."/>
            <person name="Roberts A."/>
            <person name="Saif S."/>
            <person name="Shea T."/>
            <person name="Sisk P."/>
            <person name="Sykes S."/>
            <person name="Wortman J."/>
            <person name="Nusbaum C."/>
            <person name="Birren B."/>
        </authorList>
    </citation>
    <scope>NUCLEOTIDE SEQUENCE [LARGE SCALE GENOMIC DNA]</scope>
    <source>
        <strain evidence="3 4">CBS 101466</strain>
    </source>
</reference>
<dbReference type="EMBL" id="KB822711">
    <property type="protein sequence ID" value="ETN46314.1"/>
    <property type="molecule type" value="Genomic_DNA"/>
</dbReference>
<sequence>MSYQYTVTERRRRTATNSYGATSNRTTLGYWVPLVLTVGAAVVGIAAWVWSERSEDDDSDAEHYAGGVPPPGYASMSGGMPPGPGPMGMQNAPQGPGMPGPPQAGGFQDGGYPPGPPPPGGWQGPPPPGARGEWESTDMYGASRSTNIHTQEQDTGLVARMSSALGINRSASPAAQSFGWAGQQVAAGFAAAGAMVGGALSGMRDGDQGEYRDHERWSEEAEQQEEEVKQGIRRRGTADEYFSGQVDIPKQAREYTRKRKTVAIVVSAVDDRGVDADLGYHASILAHLPEYIDAETTRVFVLIYAPNLRVHPLSTISQTNKPARSSQSMASSFSNISTTDAHTPAQTPGDFPGEHDQDNGGILSSVEPKPLEDVSPLFKTLYNQGQAIVEHETMILPFTSPQGHRNILKSLGPEVVYIQESLCGREGELVGDLSGWVRQIVVVIGDEGGAGGLIDTDDETARRRDKEGGTEWWMREERTGLGKRVSVVEGVKVGDDWKRRINEVD</sequence>
<feature type="region of interest" description="Disordered" evidence="1">
    <location>
        <begin position="205"/>
        <end position="233"/>
    </location>
</feature>
<evidence type="ECO:0000313" key="4">
    <source>
        <dbReference type="Proteomes" id="UP000030752"/>
    </source>
</evidence>
<name>W2SEH6_CYPE1</name>
<feature type="compositionally biased region" description="Pro residues" evidence="1">
    <location>
        <begin position="113"/>
        <end position="129"/>
    </location>
</feature>
<keyword evidence="2" id="KW-0472">Membrane</keyword>
<keyword evidence="4" id="KW-1185">Reference proteome</keyword>
<dbReference type="VEuPathDB" id="FungiDB:HMPREF1541_00498"/>
<dbReference type="STRING" id="1220924.W2SEH6"/>
<gene>
    <name evidence="3" type="ORF">HMPREF1541_00498</name>
</gene>
<accession>W2SEH6</accession>
<keyword evidence="2" id="KW-0812">Transmembrane</keyword>
<dbReference type="RefSeq" id="XP_008711026.1">
    <property type="nucleotide sequence ID" value="XM_008712804.1"/>
</dbReference>
<proteinExistence type="predicted"/>
<dbReference type="HOGENOM" id="CLU_025740_1_0_1"/>
<dbReference type="OrthoDB" id="5327700at2759"/>
<feature type="region of interest" description="Disordered" evidence="1">
    <location>
        <begin position="56"/>
        <end position="136"/>
    </location>
</feature>
<feature type="compositionally biased region" description="Basic and acidic residues" evidence="1">
    <location>
        <begin position="205"/>
        <end position="219"/>
    </location>
</feature>
<keyword evidence="2" id="KW-1133">Transmembrane helix</keyword>
<dbReference type="InParanoid" id="W2SEH6"/>
<feature type="region of interest" description="Disordered" evidence="1">
    <location>
        <begin position="318"/>
        <end position="368"/>
    </location>
</feature>
<organism evidence="3 4">
    <name type="scientific">Cyphellophora europaea (strain CBS 101466)</name>
    <name type="common">Phialophora europaea</name>
    <dbReference type="NCBI Taxonomy" id="1220924"/>
    <lineage>
        <taxon>Eukaryota</taxon>
        <taxon>Fungi</taxon>
        <taxon>Dikarya</taxon>
        <taxon>Ascomycota</taxon>
        <taxon>Pezizomycotina</taxon>
        <taxon>Eurotiomycetes</taxon>
        <taxon>Chaetothyriomycetidae</taxon>
        <taxon>Chaetothyriales</taxon>
        <taxon>Cyphellophoraceae</taxon>
        <taxon>Cyphellophora</taxon>
    </lineage>
</organism>
<dbReference type="GeneID" id="19967837"/>
<dbReference type="AlphaFoldDB" id="W2SEH6"/>
<feature type="transmembrane region" description="Helical" evidence="2">
    <location>
        <begin position="28"/>
        <end position="50"/>
    </location>
</feature>
<evidence type="ECO:0000256" key="1">
    <source>
        <dbReference type="SAM" id="MobiDB-lite"/>
    </source>
</evidence>
<dbReference type="eggNOG" id="ENOG502SHU3">
    <property type="taxonomic scope" value="Eukaryota"/>
</dbReference>
<feature type="compositionally biased region" description="Low complexity" evidence="1">
    <location>
        <begin position="325"/>
        <end position="337"/>
    </location>
</feature>
<evidence type="ECO:0000313" key="3">
    <source>
        <dbReference type="EMBL" id="ETN46314.1"/>
    </source>
</evidence>
<dbReference type="Proteomes" id="UP000030752">
    <property type="component" value="Unassembled WGS sequence"/>
</dbReference>
<protein>
    <submittedName>
        <fullName evidence="3">Uncharacterized protein</fullName>
    </submittedName>
</protein>
<evidence type="ECO:0000256" key="2">
    <source>
        <dbReference type="SAM" id="Phobius"/>
    </source>
</evidence>